<keyword evidence="1" id="KW-0472">Membrane</keyword>
<proteinExistence type="predicted"/>
<dbReference type="SUPFAM" id="SSF54523">
    <property type="entry name" value="Pili subunits"/>
    <property type="match status" value="1"/>
</dbReference>
<accession>A0A2H0PUE1</accession>
<evidence type="ECO:0000313" key="2">
    <source>
        <dbReference type="EMBL" id="PIR25334.1"/>
    </source>
</evidence>
<evidence type="ECO:0000256" key="1">
    <source>
        <dbReference type="SAM" id="Phobius"/>
    </source>
</evidence>
<keyword evidence="1" id="KW-1133">Transmembrane helix</keyword>
<comment type="caution">
    <text evidence="2">The sequence shown here is derived from an EMBL/GenBank/DDBJ whole genome shotgun (WGS) entry which is preliminary data.</text>
</comment>
<gene>
    <name evidence="2" type="ORF">COV41_03030</name>
</gene>
<dbReference type="EMBL" id="PCXE01000060">
    <property type="protein sequence ID" value="PIR25334.1"/>
    <property type="molecule type" value="Genomic_DNA"/>
</dbReference>
<protein>
    <recommendedName>
        <fullName evidence="4">Type II secretion system protein</fullName>
    </recommendedName>
</protein>
<name>A0A2H0PUE1_9BACT</name>
<dbReference type="InterPro" id="IPR012902">
    <property type="entry name" value="N_methyl_site"/>
</dbReference>
<organism evidence="2 3">
    <name type="scientific">Candidatus Brennerbacteria bacterium CG11_big_fil_rev_8_21_14_0_20_43_10</name>
    <dbReference type="NCBI Taxonomy" id="1974523"/>
    <lineage>
        <taxon>Bacteria</taxon>
        <taxon>Candidatus Brenneribacteriota</taxon>
    </lineage>
</organism>
<sequence>MKRALLRFMQGFRKSTWGLSAQAGLPCSDFPACAQSAFSRSSRKSTLGLPCSDFPACARSAFVRSCRKSTTGFTLPEMLVAFTIFSMVISVTSAVFLNVSRSYRIASGFFNAQQTMRYAMELMTYEVKEGAQYEMPTQNQFRFTDENNKSILYFVNDEQLMRKEDAAAPIPFTDTRLRVTGFSVVIPASNPGVQPRVTFLITIAPKTDTGNMGDLAFTLQTTMTQRKITF</sequence>
<dbReference type="AlphaFoldDB" id="A0A2H0PUE1"/>
<dbReference type="Proteomes" id="UP000236846">
    <property type="component" value="Unassembled WGS sequence"/>
</dbReference>
<reference evidence="2 3" key="1">
    <citation type="submission" date="2017-09" db="EMBL/GenBank/DDBJ databases">
        <title>Depth-based differentiation of microbial function through sediment-hosted aquifers and enrichment of novel symbionts in the deep terrestrial subsurface.</title>
        <authorList>
            <person name="Probst A.J."/>
            <person name="Ladd B."/>
            <person name="Jarett J.K."/>
            <person name="Geller-Mcgrath D.E."/>
            <person name="Sieber C.M."/>
            <person name="Emerson J.B."/>
            <person name="Anantharaman K."/>
            <person name="Thomas B.C."/>
            <person name="Malmstrom R."/>
            <person name="Stieglmeier M."/>
            <person name="Klingl A."/>
            <person name="Woyke T."/>
            <person name="Ryan C.M."/>
            <person name="Banfield J.F."/>
        </authorList>
    </citation>
    <scope>NUCLEOTIDE SEQUENCE [LARGE SCALE GENOMIC DNA]</scope>
    <source>
        <strain evidence="2">CG11_big_fil_rev_8_21_14_0_20_43_10</strain>
    </source>
</reference>
<evidence type="ECO:0000313" key="3">
    <source>
        <dbReference type="Proteomes" id="UP000236846"/>
    </source>
</evidence>
<dbReference type="NCBIfam" id="TIGR02532">
    <property type="entry name" value="IV_pilin_GFxxxE"/>
    <property type="match status" value="1"/>
</dbReference>
<feature type="transmembrane region" description="Helical" evidence="1">
    <location>
        <begin position="78"/>
        <end position="99"/>
    </location>
</feature>
<evidence type="ECO:0008006" key="4">
    <source>
        <dbReference type="Google" id="ProtNLM"/>
    </source>
</evidence>
<dbReference type="InterPro" id="IPR045584">
    <property type="entry name" value="Pilin-like"/>
</dbReference>
<keyword evidence="1" id="KW-0812">Transmembrane</keyword>
<dbReference type="Pfam" id="PF07963">
    <property type="entry name" value="N_methyl"/>
    <property type="match status" value="1"/>
</dbReference>